<sequence>MNRKNLLTTIVFSLLFLHGNLIFAQKTLSSIDQSLRYSLYSRIGLKIVPLRLNSTEYRLQFVVEKIEENPSFDSFSFSYAILGSYEEEITPDKTRLLVNSDLLQETDRHWFFQKEVEIPENQETAIAILTVLDTRQGDEYVYHVDLKSPYIFETPNLGLYFENDIPFDQNHLNSQQSILIKTARSATVNGFYYPVNFDVPFPPMETRPAEVPKELNVISMGDFLANVPKELADEGYYFFQTDTLDKSGNTIRVVHEAFPKVKDWQEMVQMVTYISTRKEHETLLLAQDKKKALDEYWINLTRNPEVAKELIRNYFRMVEFSNILFTDFKEGWKTDRGMVFIVMGPPQQVNFYLDREVWTYAGIDDNSKIRFTFARTKTILTPHYYTLNRSRAYQPVWFKNISQWRSGRMAF</sequence>
<dbReference type="OrthoDB" id="9814412at2"/>
<evidence type="ECO:0000313" key="2">
    <source>
        <dbReference type="EMBL" id="AMQ56469.1"/>
    </source>
</evidence>
<evidence type="ECO:0000259" key="1">
    <source>
        <dbReference type="Pfam" id="PF20094"/>
    </source>
</evidence>
<dbReference type="Proteomes" id="UP000073816">
    <property type="component" value="Chromosome"/>
</dbReference>
<dbReference type="RefSeq" id="WP_067546056.1">
    <property type="nucleotide sequence ID" value="NZ_CP012836.1"/>
</dbReference>
<feature type="domain" description="GWxTD" evidence="1">
    <location>
        <begin position="235"/>
        <end position="406"/>
    </location>
</feature>
<dbReference type="NCBIfam" id="TIGR04514">
    <property type="entry name" value="GWxTD_dom"/>
    <property type="match status" value="1"/>
</dbReference>
<evidence type="ECO:0000313" key="3">
    <source>
        <dbReference type="Proteomes" id="UP000073816"/>
    </source>
</evidence>
<dbReference type="Pfam" id="PF20094">
    <property type="entry name" value="GWxTD_dom"/>
    <property type="match status" value="1"/>
</dbReference>
<name>A0A142EMW4_9BACT</name>
<accession>A0A142EMW4</accession>
<gene>
    <name evidence="2" type="ORF">AO498_08580</name>
</gene>
<organism evidence="2 3">
    <name type="scientific">Algoriphagus sanaruensis</name>
    <dbReference type="NCBI Taxonomy" id="1727163"/>
    <lineage>
        <taxon>Bacteria</taxon>
        <taxon>Pseudomonadati</taxon>
        <taxon>Bacteroidota</taxon>
        <taxon>Cytophagia</taxon>
        <taxon>Cytophagales</taxon>
        <taxon>Cyclobacteriaceae</taxon>
        <taxon>Algoriphagus</taxon>
    </lineage>
</organism>
<reference evidence="3" key="1">
    <citation type="submission" date="2015-09" db="EMBL/GenBank/DDBJ databases">
        <title>Complete sequence of Algoriphagus sp. M8-2.</title>
        <authorList>
            <person name="Shintani M."/>
        </authorList>
    </citation>
    <scope>NUCLEOTIDE SEQUENCE [LARGE SCALE GENOMIC DNA]</scope>
    <source>
        <strain evidence="3">M8-2</strain>
    </source>
</reference>
<dbReference type="AlphaFoldDB" id="A0A142EMW4"/>
<reference evidence="2 3" key="2">
    <citation type="journal article" date="2016" name="Genome Announc.">
        <title>Complete Genome Sequence of Algoriphagus sp. Strain M8-2, Isolated from a Brackish Lake.</title>
        <authorList>
            <person name="Muraguchi Y."/>
            <person name="Kushimoto K."/>
            <person name="Ohtsubo Y."/>
            <person name="Suzuki T."/>
            <person name="Dohra H."/>
            <person name="Kimbara K."/>
            <person name="Shintani M."/>
        </authorList>
    </citation>
    <scope>NUCLEOTIDE SEQUENCE [LARGE SCALE GENOMIC DNA]</scope>
    <source>
        <strain evidence="2 3">M8-2</strain>
    </source>
</reference>
<dbReference type="KEGG" id="alm:AO498_08580"/>
<keyword evidence="3" id="KW-1185">Reference proteome</keyword>
<protein>
    <recommendedName>
        <fullName evidence="1">GWxTD domain-containing protein</fullName>
    </recommendedName>
</protein>
<dbReference type="PATRIC" id="fig|1727163.4.peg.1789"/>
<dbReference type="EMBL" id="CP012836">
    <property type="protein sequence ID" value="AMQ56469.1"/>
    <property type="molecule type" value="Genomic_DNA"/>
</dbReference>
<proteinExistence type="predicted"/>
<dbReference type="STRING" id="1727163.AO498_08580"/>
<dbReference type="InterPro" id="IPR030959">
    <property type="entry name" value="GWxTD_dom"/>
</dbReference>